<keyword evidence="2" id="KW-1185">Reference proteome</keyword>
<organism evidence="1 2">
    <name type="scientific">Protopolystoma xenopodis</name>
    <dbReference type="NCBI Taxonomy" id="117903"/>
    <lineage>
        <taxon>Eukaryota</taxon>
        <taxon>Metazoa</taxon>
        <taxon>Spiralia</taxon>
        <taxon>Lophotrochozoa</taxon>
        <taxon>Platyhelminthes</taxon>
        <taxon>Monogenea</taxon>
        <taxon>Polyopisthocotylea</taxon>
        <taxon>Polystomatidea</taxon>
        <taxon>Polystomatidae</taxon>
        <taxon>Protopolystoma</taxon>
    </lineage>
</organism>
<gene>
    <name evidence="1" type="ORF">PXEA_LOCUS22386</name>
</gene>
<evidence type="ECO:0000313" key="2">
    <source>
        <dbReference type="Proteomes" id="UP000784294"/>
    </source>
</evidence>
<comment type="caution">
    <text evidence="1">The sequence shown here is derived from an EMBL/GenBank/DDBJ whole genome shotgun (WGS) entry which is preliminary data.</text>
</comment>
<accession>A0A3S5CKM6</accession>
<sequence>MFVFISIARQDYMLSSVSSPNGALCSLSAAASSQTVCTGLSSRNEVESMSYSF</sequence>
<dbReference type="AlphaFoldDB" id="A0A3S5CKM6"/>
<dbReference type="EMBL" id="CAAALY010098942">
    <property type="protein sequence ID" value="VEL28946.1"/>
    <property type="molecule type" value="Genomic_DNA"/>
</dbReference>
<reference evidence="1" key="1">
    <citation type="submission" date="2018-11" db="EMBL/GenBank/DDBJ databases">
        <authorList>
            <consortium name="Pathogen Informatics"/>
        </authorList>
    </citation>
    <scope>NUCLEOTIDE SEQUENCE</scope>
</reference>
<evidence type="ECO:0000313" key="1">
    <source>
        <dbReference type="EMBL" id="VEL28946.1"/>
    </source>
</evidence>
<proteinExistence type="predicted"/>
<protein>
    <submittedName>
        <fullName evidence="1">Uncharacterized protein</fullName>
    </submittedName>
</protein>
<name>A0A3S5CKM6_9PLAT</name>
<dbReference type="Proteomes" id="UP000784294">
    <property type="component" value="Unassembled WGS sequence"/>
</dbReference>